<comment type="caution">
    <text evidence="1">The sequence shown here is derived from an EMBL/GenBank/DDBJ whole genome shotgun (WGS) entry which is preliminary data.</text>
</comment>
<gene>
    <name evidence="1" type="ORF">KUH32_17055</name>
</gene>
<sequence>MCKNAETPCPGCKKHKKADAAWMFFTEHERRAIEESNASPTRFGFAFLAPEGLGRTGPQPATSNG</sequence>
<organism evidence="1 2">
    <name type="scientific">Thalassococcus arenae</name>
    <dbReference type="NCBI Taxonomy" id="2851652"/>
    <lineage>
        <taxon>Bacteria</taxon>
        <taxon>Pseudomonadati</taxon>
        <taxon>Pseudomonadota</taxon>
        <taxon>Alphaproteobacteria</taxon>
        <taxon>Rhodobacterales</taxon>
        <taxon>Roseobacteraceae</taxon>
        <taxon>Thalassococcus</taxon>
    </lineage>
</organism>
<dbReference type="EMBL" id="JAHRWL010000003">
    <property type="protein sequence ID" value="MBV2361475.1"/>
    <property type="molecule type" value="Genomic_DNA"/>
</dbReference>
<evidence type="ECO:0000313" key="2">
    <source>
        <dbReference type="Proteomes" id="UP001166293"/>
    </source>
</evidence>
<proteinExistence type="predicted"/>
<accession>A0ABS6NBT8</accession>
<keyword evidence="2" id="KW-1185">Reference proteome</keyword>
<protein>
    <submittedName>
        <fullName evidence="1">Uncharacterized protein</fullName>
    </submittedName>
</protein>
<reference evidence="1" key="1">
    <citation type="submission" date="2021-06" db="EMBL/GenBank/DDBJ databases">
        <title>Thalassococcus sp. CAU 1522 isolated from sea sand, Republic of Korea.</title>
        <authorList>
            <person name="Kim W."/>
        </authorList>
    </citation>
    <scope>NUCLEOTIDE SEQUENCE</scope>
    <source>
        <strain evidence="1">CAU 1522</strain>
    </source>
</reference>
<dbReference type="RefSeq" id="WP_217779867.1">
    <property type="nucleotide sequence ID" value="NZ_JAHRWL010000003.1"/>
</dbReference>
<dbReference type="Proteomes" id="UP001166293">
    <property type="component" value="Unassembled WGS sequence"/>
</dbReference>
<evidence type="ECO:0000313" key="1">
    <source>
        <dbReference type="EMBL" id="MBV2361475.1"/>
    </source>
</evidence>
<name>A0ABS6NBT8_9RHOB</name>